<name>A0AAP0DN12_9ASTR</name>
<comment type="caution">
    <text evidence="1">The sequence shown here is derived from an EMBL/GenBank/DDBJ whole genome shotgun (WGS) entry which is preliminary data.</text>
</comment>
<evidence type="ECO:0000313" key="1">
    <source>
        <dbReference type="EMBL" id="KAK9078086.1"/>
    </source>
</evidence>
<evidence type="ECO:0000313" key="2">
    <source>
        <dbReference type="Proteomes" id="UP001408789"/>
    </source>
</evidence>
<keyword evidence="2" id="KW-1185">Reference proteome</keyword>
<proteinExistence type="predicted"/>
<accession>A0AAP0DN12</accession>
<reference evidence="1 2" key="1">
    <citation type="submission" date="2024-04" db="EMBL/GenBank/DDBJ databases">
        <title>The reference genome of an endangered Asteraceae, Deinandra increscens subsp. villosa, native to the Central Coast of California.</title>
        <authorList>
            <person name="Guilliams M."/>
            <person name="Hasenstab-Lehman K."/>
            <person name="Meyer R."/>
            <person name="Mcevoy S."/>
        </authorList>
    </citation>
    <scope>NUCLEOTIDE SEQUENCE [LARGE SCALE GENOMIC DNA]</scope>
    <source>
        <tissue evidence="1">Leaf</tissue>
    </source>
</reference>
<dbReference type="AlphaFoldDB" id="A0AAP0DN12"/>
<protein>
    <submittedName>
        <fullName evidence="1">Uncharacterized protein</fullName>
    </submittedName>
</protein>
<organism evidence="1 2">
    <name type="scientific">Deinandra increscens subsp. villosa</name>
    <dbReference type="NCBI Taxonomy" id="3103831"/>
    <lineage>
        <taxon>Eukaryota</taxon>
        <taxon>Viridiplantae</taxon>
        <taxon>Streptophyta</taxon>
        <taxon>Embryophyta</taxon>
        <taxon>Tracheophyta</taxon>
        <taxon>Spermatophyta</taxon>
        <taxon>Magnoliopsida</taxon>
        <taxon>eudicotyledons</taxon>
        <taxon>Gunneridae</taxon>
        <taxon>Pentapetalae</taxon>
        <taxon>asterids</taxon>
        <taxon>campanulids</taxon>
        <taxon>Asterales</taxon>
        <taxon>Asteraceae</taxon>
        <taxon>Asteroideae</taxon>
        <taxon>Heliantheae alliance</taxon>
        <taxon>Madieae</taxon>
        <taxon>Madiinae</taxon>
        <taxon>Deinandra</taxon>
    </lineage>
</organism>
<dbReference type="EMBL" id="JBCNJP010000006">
    <property type="protein sequence ID" value="KAK9078086.1"/>
    <property type="molecule type" value="Genomic_DNA"/>
</dbReference>
<sequence length="110" mass="12632">MEWKSHTILGIDDKDGSVKLTCIGQDMFISNGDIQVSKDNKYDVRLGSLSEVCAQEVDNNLIVITWLLQIIDLLCKYECFEHKIPISMELQGVFSKDQLDCHLMSNECFW</sequence>
<dbReference type="Proteomes" id="UP001408789">
    <property type="component" value="Unassembled WGS sequence"/>
</dbReference>
<gene>
    <name evidence="1" type="ORF">SSX86_002143</name>
</gene>